<name>A0ABT2CFJ1_9ACTN</name>
<dbReference type="EMBL" id="JANUGQ010000006">
    <property type="protein sequence ID" value="MCS0635852.1"/>
    <property type="molecule type" value="Genomic_DNA"/>
</dbReference>
<keyword evidence="5" id="KW-0223">Dioxygenase</keyword>
<dbReference type="Pfam" id="PF03055">
    <property type="entry name" value="RPE65"/>
    <property type="match status" value="1"/>
</dbReference>
<dbReference type="PANTHER" id="PTHR10543:SF89">
    <property type="entry name" value="CAROTENOID 9,10(9',10')-CLEAVAGE DIOXYGENASE 1"/>
    <property type="match status" value="1"/>
</dbReference>
<dbReference type="Proteomes" id="UP001431313">
    <property type="component" value="Unassembled WGS sequence"/>
</dbReference>
<comment type="cofactor">
    <cofactor evidence="5">
        <name>Fe(2+)</name>
        <dbReference type="ChEBI" id="CHEBI:29033"/>
    </cofactor>
    <text evidence="5">Binds 1 Fe(2+) ion per subunit.</text>
</comment>
<accession>A0ABT2CFJ1</accession>
<evidence type="ECO:0000256" key="1">
    <source>
        <dbReference type="ARBA" id="ARBA00006787"/>
    </source>
</evidence>
<reference evidence="6" key="1">
    <citation type="submission" date="2022-08" db="EMBL/GenBank/DDBJ databases">
        <authorList>
            <person name="Somphong A."/>
            <person name="Phongsopitanun W."/>
        </authorList>
    </citation>
    <scope>NUCLEOTIDE SEQUENCE</scope>
    <source>
        <strain evidence="6">LP05-1</strain>
    </source>
</reference>
<keyword evidence="3 5" id="KW-0560">Oxidoreductase</keyword>
<evidence type="ECO:0000313" key="6">
    <source>
        <dbReference type="EMBL" id="MCS0635852.1"/>
    </source>
</evidence>
<proteinExistence type="inferred from homology"/>
<dbReference type="InterPro" id="IPR004294">
    <property type="entry name" value="Carotenoid_Oase"/>
</dbReference>
<evidence type="ECO:0000313" key="7">
    <source>
        <dbReference type="Proteomes" id="UP001431313"/>
    </source>
</evidence>
<dbReference type="PANTHER" id="PTHR10543">
    <property type="entry name" value="BETA-CAROTENE DIOXYGENASE"/>
    <property type="match status" value="1"/>
</dbReference>
<gene>
    <name evidence="6" type="ORF">NX801_09265</name>
</gene>
<evidence type="ECO:0000256" key="4">
    <source>
        <dbReference type="ARBA" id="ARBA00023004"/>
    </source>
</evidence>
<evidence type="ECO:0000256" key="3">
    <source>
        <dbReference type="ARBA" id="ARBA00023002"/>
    </source>
</evidence>
<keyword evidence="2 5" id="KW-0479">Metal-binding</keyword>
<keyword evidence="7" id="KW-1185">Reference proteome</keyword>
<organism evidence="6 7">
    <name type="scientific">Streptomyces pyxinae</name>
    <dbReference type="NCBI Taxonomy" id="2970734"/>
    <lineage>
        <taxon>Bacteria</taxon>
        <taxon>Bacillati</taxon>
        <taxon>Actinomycetota</taxon>
        <taxon>Actinomycetes</taxon>
        <taxon>Kitasatosporales</taxon>
        <taxon>Streptomycetaceae</taxon>
        <taxon>Streptomyces</taxon>
    </lineage>
</organism>
<protein>
    <recommendedName>
        <fullName evidence="5">Dioxygenase</fullName>
        <ecNumber evidence="5">1.13.11.-</ecNumber>
    </recommendedName>
</protein>
<dbReference type="EC" id="1.13.11.-" evidence="5"/>
<comment type="similarity">
    <text evidence="1 5">Belongs to the carotenoid oxygenase family.</text>
</comment>
<evidence type="ECO:0000256" key="2">
    <source>
        <dbReference type="ARBA" id="ARBA00022723"/>
    </source>
</evidence>
<keyword evidence="4 5" id="KW-0408">Iron</keyword>
<sequence length="466" mass="51344">MNANQPPKPYLSGHYTPVTDEITTTGLTVRGTIPPELSGRYLRNGHNPKPGVTPSHWFKGSGMIHGIRIRDGRAEWYRNRWVRTPAFTEDAPLLRPDHSVDLAASVAATHVIQHGGRLLALQEVNLPWELSPELDTVAPFDFHGKLKSAMTAHPKEDPVTGELHFFGYSPFPPHLIYYVASPAGEIVRTEIIEGAGPSLMHDFAITRDHVVWIDLPVVFNPAELSGIPYRWSDDYPARLGVMPRTGPAEVTWFEVDRGALLHTTNAYEDEAGRIVLDGPRYDRAAWETSWKWWTGAPGHGTTPGTGSVGRRWTLDPATGKATEEPTDDLVTEFPAIDDRRTGLPHRHSYALAFPGAGLRDYHLAKYDHRTGARQLLSLGADRMPSEPCFVPAEDGTADDHGYLLTIVSDLARNASELLVLDASDLRKAPLAAIELPRRVPAGIHGSWIPDTALARADSPPNRMVTA</sequence>
<dbReference type="RefSeq" id="WP_258786789.1">
    <property type="nucleotide sequence ID" value="NZ_JANUGQ010000006.1"/>
</dbReference>
<evidence type="ECO:0000256" key="5">
    <source>
        <dbReference type="RuleBase" id="RU364048"/>
    </source>
</evidence>
<comment type="caution">
    <text evidence="6">The sequence shown here is derived from an EMBL/GenBank/DDBJ whole genome shotgun (WGS) entry which is preliminary data.</text>
</comment>